<dbReference type="EMBL" id="WHUW01000305">
    <property type="protein sequence ID" value="KAF8415647.1"/>
    <property type="molecule type" value="Genomic_DNA"/>
</dbReference>
<evidence type="ECO:0000313" key="2">
    <source>
        <dbReference type="Proteomes" id="UP001194468"/>
    </source>
</evidence>
<name>A0AAD4BAT7_BOLED</name>
<accession>A0AAD4BAT7</accession>
<proteinExistence type="predicted"/>
<keyword evidence="2" id="KW-1185">Reference proteome</keyword>
<dbReference type="Proteomes" id="UP001194468">
    <property type="component" value="Unassembled WGS sequence"/>
</dbReference>
<feature type="non-terminal residue" evidence="1">
    <location>
        <position position="1"/>
    </location>
</feature>
<dbReference type="AlphaFoldDB" id="A0AAD4BAT7"/>
<comment type="caution">
    <text evidence="1">The sequence shown here is derived from an EMBL/GenBank/DDBJ whole genome shotgun (WGS) entry which is preliminary data.</text>
</comment>
<organism evidence="1 2">
    <name type="scientific">Boletus edulis BED1</name>
    <dbReference type="NCBI Taxonomy" id="1328754"/>
    <lineage>
        <taxon>Eukaryota</taxon>
        <taxon>Fungi</taxon>
        <taxon>Dikarya</taxon>
        <taxon>Basidiomycota</taxon>
        <taxon>Agaricomycotina</taxon>
        <taxon>Agaricomycetes</taxon>
        <taxon>Agaricomycetidae</taxon>
        <taxon>Boletales</taxon>
        <taxon>Boletineae</taxon>
        <taxon>Boletaceae</taxon>
        <taxon>Boletoideae</taxon>
        <taxon>Boletus</taxon>
    </lineage>
</organism>
<evidence type="ECO:0000313" key="1">
    <source>
        <dbReference type="EMBL" id="KAF8415647.1"/>
    </source>
</evidence>
<protein>
    <submittedName>
        <fullName evidence="1">Uncharacterized protein</fullName>
    </submittedName>
</protein>
<reference evidence="1" key="1">
    <citation type="submission" date="2019-10" db="EMBL/GenBank/DDBJ databases">
        <authorList>
            <consortium name="DOE Joint Genome Institute"/>
            <person name="Kuo A."/>
            <person name="Miyauchi S."/>
            <person name="Kiss E."/>
            <person name="Drula E."/>
            <person name="Kohler A."/>
            <person name="Sanchez-Garcia M."/>
            <person name="Andreopoulos B."/>
            <person name="Barry K.W."/>
            <person name="Bonito G."/>
            <person name="Buee M."/>
            <person name="Carver A."/>
            <person name="Chen C."/>
            <person name="Cichocki N."/>
            <person name="Clum A."/>
            <person name="Culley D."/>
            <person name="Crous P.W."/>
            <person name="Fauchery L."/>
            <person name="Girlanda M."/>
            <person name="Hayes R."/>
            <person name="Keri Z."/>
            <person name="LaButti K."/>
            <person name="Lipzen A."/>
            <person name="Lombard V."/>
            <person name="Magnuson J."/>
            <person name="Maillard F."/>
            <person name="Morin E."/>
            <person name="Murat C."/>
            <person name="Nolan M."/>
            <person name="Ohm R."/>
            <person name="Pangilinan J."/>
            <person name="Pereira M."/>
            <person name="Perotto S."/>
            <person name="Peter M."/>
            <person name="Riley R."/>
            <person name="Sitrit Y."/>
            <person name="Stielow B."/>
            <person name="Szollosi G."/>
            <person name="Zifcakova L."/>
            <person name="Stursova M."/>
            <person name="Spatafora J.W."/>
            <person name="Tedersoo L."/>
            <person name="Vaario L.-M."/>
            <person name="Yamada A."/>
            <person name="Yan M."/>
            <person name="Wang P."/>
            <person name="Xu J."/>
            <person name="Bruns T."/>
            <person name="Baldrian P."/>
            <person name="Vilgalys R."/>
            <person name="Henrissat B."/>
            <person name="Grigoriev I.V."/>
            <person name="Hibbett D."/>
            <person name="Nagy L.G."/>
            <person name="Martin F.M."/>
        </authorList>
    </citation>
    <scope>NUCLEOTIDE SEQUENCE</scope>
    <source>
        <strain evidence="1">BED1</strain>
    </source>
</reference>
<gene>
    <name evidence="1" type="ORF">L210DRAFT_3585319</name>
</gene>
<sequence length="86" mass="9655">MNFLQTFRPEKRALPYAQPITFSQASDARSQATVHHLRTTITKDHTQRPAGSRSNRLVRKTLLKMHPPVPLPAVPNGGVTMVGQWL</sequence>
<reference evidence="1" key="2">
    <citation type="journal article" date="2020" name="Nat. Commun.">
        <title>Large-scale genome sequencing of mycorrhizal fungi provides insights into the early evolution of symbiotic traits.</title>
        <authorList>
            <person name="Miyauchi S."/>
            <person name="Kiss E."/>
            <person name="Kuo A."/>
            <person name="Drula E."/>
            <person name="Kohler A."/>
            <person name="Sanchez-Garcia M."/>
            <person name="Morin E."/>
            <person name="Andreopoulos B."/>
            <person name="Barry K.W."/>
            <person name="Bonito G."/>
            <person name="Buee M."/>
            <person name="Carver A."/>
            <person name="Chen C."/>
            <person name="Cichocki N."/>
            <person name="Clum A."/>
            <person name="Culley D."/>
            <person name="Crous P.W."/>
            <person name="Fauchery L."/>
            <person name="Girlanda M."/>
            <person name="Hayes R.D."/>
            <person name="Keri Z."/>
            <person name="LaButti K."/>
            <person name="Lipzen A."/>
            <person name="Lombard V."/>
            <person name="Magnuson J."/>
            <person name="Maillard F."/>
            <person name="Murat C."/>
            <person name="Nolan M."/>
            <person name="Ohm R.A."/>
            <person name="Pangilinan J."/>
            <person name="Pereira M.F."/>
            <person name="Perotto S."/>
            <person name="Peter M."/>
            <person name="Pfister S."/>
            <person name="Riley R."/>
            <person name="Sitrit Y."/>
            <person name="Stielow J.B."/>
            <person name="Szollosi G."/>
            <person name="Zifcakova L."/>
            <person name="Stursova M."/>
            <person name="Spatafora J.W."/>
            <person name="Tedersoo L."/>
            <person name="Vaario L.M."/>
            <person name="Yamada A."/>
            <person name="Yan M."/>
            <person name="Wang P."/>
            <person name="Xu J."/>
            <person name="Bruns T."/>
            <person name="Baldrian P."/>
            <person name="Vilgalys R."/>
            <person name="Dunand C."/>
            <person name="Henrissat B."/>
            <person name="Grigoriev I.V."/>
            <person name="Hibbett D."/>
            <person name="Nagy L.G."/>
            <person name="Martin F.M."/>
        </authorList>
    </citation>
    <scope>NUCLEOTIDE SEQUENCE</scope>
    <source>
        <strain evidence="1">BED1</strain>
    </source>
</reference>